<organism evidence="2 3">
    <name type="scientific">Sinanodonta woodiana</name>
    <name type="common">Chinese pond mussel</name>
    <name type="synonym">Anodonta woodiana</name>
    <dbReference type="NCBI Taxonomy" id="1069815"/>
    <lineage>
        <taxon>Eukaryota</taxon>
        <taxon>Metazoa</taxon>
        <taxon>Spiralia</taxon>
        <taxon>Lophotrochozoa</taxon>
        <taxon>Mollusca</taxon>
        <taxon>Bivalvia</taxon>
        <taxon>Autobranchia</taxon>
        <taxon>Heteroconchia</taxon>
        <taxon>Palaeoheterodonta</taxon>
        <taxon>Unionida</taxon>
        <taxon>Unionoidea</taxon>
        <taxon>Unionidae</taxon>
        <taxon>Unioninae</taxon>
        <taxon>Sinanodonta</taxon>
    </lineage>
</organism>
<evidence type="ECO:0000313" key="3">
    <source>
        <dbReference type="Proteomes" id="UP001634394"/>
    </source>
</evidence>
<dbReference type="Proteomes" id="UP001634394">
    <property type="component" value="Unassembled WGS sequence"/>
</dbReference>
<dbReference type="EMBL" id="JBJQND010000018">
    <property type="protein sequence ID" value="KAL3837415.1"/>
    <property type="molecule type" value="Genomic_DNA"/>
</dbReference>
<feature type="region of interest" description="Disordered" evidence="1">
    <location>
        <begin position="1"/>
        <end position="31"/>
    </location>
</feature>
<proteinExistence type="predicted"/>
<protein>
    <submittedName>
        <fullName evidence="2">Uncharacterized protein</fullName>
    </submittedName>
</protein>
<keyword evidence="3" id="KW-1185">Reference proteome</keyword>
<gene>
    <name evidence="2" type="ORF">ACJMK2_022774</name>
</gene>
<name>A0ABD3TM28_SINWO</name>
<dbReference type="AlphaFoldDB" id="A0ABD3TM28"/>
<sequence length="77" mass="7908">MASTRQASATITQSSTTSTNSSSIQRPMTSLGQPTTYTILNVARESSSVDALTTGIKGILTTTASIKQGATSYSSTT</sequence>
<feature type="non-terminal residue" evidence="2">
    <location>
        <position position="77"/>
    </location>
</feature>
<evidence type="ECO:0000313" key="2">
    <source>
        <dbReference type="EMBL" id="KAL3837415.1"/>
    </source>
</evidence>
<comment type="caution">
    <text evidence="2">The sequence shown here is derived from an EMBL/GenBank/DDBJ whole genome shotgun (WGS) entry which is preliminary data.</text>
</comment>
<accession>A0ABD3TM28</accession>
<evidence type="ECO:0000256" key="1">
    <source>
        <dbReference type="SAM" id="MobiDB-lite"/>
    </source>
</evidence>
<reference evidence="2 3" key="1">
    <citation type="submission" date="2024-11" db="EMBL/GenBank/DDBJ databases">
        <title>Chromosome-level genome assembly of the freshwater bivalve Anodonta woodiana.</title>
        <authorList>
            <person name="Chen X."/>
        </authorList>
    </citation>
    <scope>NUCLEOTIDE SEQUENCE [LARGE SCALE GENOMIC DNA]</scope>
    <source>
        <strain evidence="2">MN2024</strain>
        <tissue evidence="2">Gills</tissue>
    </source>
</reference>
<feature type="compositionally biased region" description="Low complexity" evidence="1">
    <location>
        <begin position="1"/>
        <end position="26"/>
    </location>
</feature>